<dbReference type="Gene3D" id="3.10.290.10">
    <property type="entry name" value="RNA-binding S4 domain"/>
    <property type="match status" value="1"/>
</dbReference>
<protein>
    <submittedName>
        <fullName evidence="2">RNA-binding S4 domain-containing protein</fullName>
    </submittedName>
</protein>
<evidence type="ECO:0000256" key="1">
    <source>
        <dbReference type="PROSITE-ProRule" id="PRU00182"/>
    </source>
</evidence>
<name>A0A6I3S3G0_9BURK</name>
<accession>A0A6I3S3G0</accession>
<dbReference type="Pfam" id="PF13275">
    <property type="entry name" value="S4_2"/>
    <property type="match status" value="1"/>
</dbReference>
<proteinExistence type="predicted"/>
<dbReference type="PROSITE" id="PS50889">
    <property type="entry name" value="S4"/>
    <property type="match status" value="1"/>
</dbReference>
<keyword evidence="1" id="KW-0694">RNA-binding</keyword>
<evidence type="ECO:0000313" key="2">
    <source>
        <dbReference type="EMBL" id="MTU42590.1"/>
    </source>
</evidence>
<dbReference type="CDD" id="cd00165">
    <property type="entry name" value="S4"/>
    <property type="match status" value="1"/>
</dbReference>
<dbReference type="Proteomes" id="UP000462362">
    <property type="component" value="Unassembled WGS sequence"/>
</dbReference>
<gene>
    <name evidence="2" type="ORF">GMD42_02915</name>
</gene>
<dbReference type="InterPro" id="IPR036986">
    <property type="entry name" value="S4_RNA-bd_sf"/>
</dbReference>
<comment type="caution">
    <text evidence="2">The sequence shown here is derived from an EMBL/GenBank/DDBJ whole genome shotgun (WGS) entry which is preliminary data.</text>
</comment>
<organism evidence="2 3">
    <name type="scientific">Parasutterella excrementihominis</name>
    <dbReference type="NCBI Taxonomy" id="487175"/>
    <lineage>
        <taxon>Bacteria</taxon>
        <taxon>Pseudomonadati</taxon>
        <taxon>Pseudomonadota</taxon>
        <taxon>Betaproteobacteria</taxon>
        <taxon>Burkholderiales</taxon>
        <taxon>Sutterellaceae</taxon>
        <taxon>Parasutterella</taxon>
    </lineage>
</organism>
<reference evidence="2 3" key="1">
    <citation type="journal article" date="2019" name="Nat. Med.">
        <title>A library of human gut bacterial isolates paired with longitudinal multiomics data enables mechanistic microbiome research.</title>
        <authorList>
            <person name="Poyet M."/>
            <person name="Groussin M."/>
            <person name="Gibbons S.M."/>
            <person name="Avila-Pacheco J."/>
            <person name="Jiang X."/>
            <person name="Kearney S.M."/>
            <person name="Perrotta A.R."/>
            <person name="Berdy B."/>
            <person name="Zhao S."/>
            <person name="Lieberman T.D."/>
            <person name="Swanson P.K."/>
            <person name="Smith M."/>
            <person name="Roesemann S."/>
            <person name="Alexander J.E."/>
            <person name="Rich S.A."/>
            <person name="Livny J."/>
            <person name="Vlamakis H."/>
            <person name="Clish C."/>
            <person name="Bullock K."/>
            <person name="Deik A."/>
            <person name="Scott J."/>
            <person name="Pierce K.A."/>
            <person name="Xavier R.J."/>
            <person name="Alm E.J."/>
        </authorList>
    </citation>
    <scope>NUCLEOTIDE SEQUENCE [LARGE SCALE GENOMIC DNA]</scope>
    <source>
        <strain evidence="2 3">BIOML-A2</strain>
    </source>
</reference>
<dbReference type="GO" id="GO:0003723">
    <property type="term" value="F:RNA binding"/>
    <property type="evidence" value="ECO:0007669"/>
    <property type="project" value="UniProtKB-KW"/>
</dbReference>
<dbReference type="AlphaFoldDB" id="A0A6I3S3G0"/>
<sequence>MQEYNAFHLRKSKKEIGMKFELNGEFIRLGDLLKAAGLTGTGGEAKQAVQDGLVNVDRKVCTERGHKIRAGQKVQFKDQTIEVVEQAK</sequence>
<evidence type="ECO:0000313" key="3">
    <source>
        <dbReference type="Proteomes" id="UP000462362"/>
    </source>
</evidence>
<dbReference type="SUPFAM" id="SSF55174">
    <property type="entry name" value="Alpha-L RNA-binding motif"/>
    <property type="match status" value="1"/>
</dbReference>
<dbReference type="EMBL" id="WNCL01000006">
    <property type="protein sequence ID" value="MTU42590.1"/>
    <property type="molecule type" value="Genomic_DNA"/>
</dbReference>